<dbReference type="RefSeq" id="WP_160618923.1">
    <property type="nucleotide sequence ID" value="NZ_CP047652.1"/>
</dbReference>
<evidence type="ECO:0000256" key="2">
    <source>
        <dbReference type="SAM" id="SignalP"/>
    </source>
</evidence>
<evidence type="ECO:0000256" key="1">
    <source>
        <dbReference type="SAM" id="MobiDB-lite"/>
    </source>
</evidence>
<evidence type="ECO:0000313" key="4">
    <source>
        <dbReference type="Proteomes" id="UP000463975"/>
    </source>
</evidence>
<name>A0A6P1NEG4_9PROT</name>
<dbReference type="EMBL" id="CP047652">
    <property type="protein sequence ID" value="QHI95848.1"/>
    <property type="molecule type" value="Genomic_DNA"/>
</dbReference>
<dbReference type="AlphaFoldDB" id="A0A6P1NEG4"/>
<feature type="signal peptide" evidence="2">
    <location>
        <begin position="1"/>
        <end position="38"/>
    </location>
</feature>
<keyword evidence="4" id="KW-1185">Reference proteome</keyword>
<evidence type="ECO:0000313" key="3">
    <source>
        <dbReference type="EMBL" id="QHI95848.1"/>
    </source>
</evidence>
<dbReference type="Proteomes" id="UP000463975">
    <property type="component" value="Chromosome"/>
</dbReference>
<accession>A0A6P1NEG4</accession>
<organism evidence="3 4">
    <name type="scientific">Aristophania vespae</name>
    <dbReference type="NCBI Taxonomy" id="2697033"/>
    <lineage>
        <taxon>Bacteria</taxon>
        <taxon>Pseudomonadati</taxon>
        <taxon>Pseudomonadota</taxon>
        <taxon>Alphaproteobacteria</taxon>
        <taxon>Acetobacterales</taxon>
        <taxon>Acetobacteraceae</taxon>
        <taxon>Aristophania</taxon>
    </lineage>
</organism>
<gene>
    <name evidence="3" type="ORF">GT348_05945</name>
</gene>
<sequence length="67" mass="7166">MPGLGNFPSGLKKRFPLLCLALTGSALGILTHSASSYAQDNLNAHQASDKKNKTILTPLTMPHHRSP</sequence>
<feature type="region of interest" description="Disordered" evidence="1">
    <location>
        <begin position="44"/>
        <end position="67"/>
    </location>
</feature>
<feature type="chain" id="PRO_5026898111" evidence="2">
    <location>
        <begin position="39"/>
        <end position="67"/>
    </location>
</feature>
<proteinExistence type="predicted"/>
<reference evidence="3 4" key="1">
    <citation type="submission" date="2020-01" db="EMBL/GenBank/DDBJ databases">
        <title>Genome sequencing of strain KACC 21507.</title>
        <authorList>
            <person name="Heo J."/>
            <person name="Kim S.-J."/>
            <person name="Kim J.-S."/>
            <person name="Hong S.-B."/>
            <person name="Kwon S.-W."/>
        </authorList>
    </citation>
    <scope>NUCLEOTIDE SEQUENCE [LARGE SCALE GENOMIC DNA]</scope>
    <source>
        <strain evidence="3 4">KACC 21507</strain>
    </source>
</reference>
<keyword evidence="2" id="KW-0732">Signal</keyword>
<protein>
    <submittedName>
        <fullName evidence="3">Uncharacterized protein</fullName>
    </submittedName>
</protein>
<dbReference type="KEGG" id="bomb:GT348_05945"/>